<protein>
    <submittedName>
        <fullName evidence="2">Uncharacterized protein</fullName>
    </submittedName>
</protein>
<accession>A0AAE0WXQ5</accession>
<evidence type="ECO:0000313" key="3">
    <source>
        <dbReference type="Proteomes" id="UP001274830"/>
    </source>
</evidence>
<comment type="caution">
    <text evidence="2">The sequence shown here is derived from an EMBL/GenBank/DDBJ whole genome shotgun (WGS) entry which is preliminary data.</text>
</comment>
<dbReference type="AlphaFoldDB" id="A0AAE0WXQ5"/>
<evidence type="ECO:0000256" key="1">
    <source>
        <dbReference type="SAM" id="Phobius"/>
    </source>
</evidence>
<dbReference type="EMBL" id="JAUTXT010000001">
    <property type="protein sequence ID" value="KAK3680295.1"/>
    <property type="molecule type" value="Genomic_DNA"/>
</dbReference>
<feature type="transmembrane region" description="Helical" evidence="1">
    <location>
        <begin position="42"/>
        <end position="66"/>
    </location>
</feature>
<dbReference type="Proteomes" id="UP001274830">
    <property type="component" value="Unassembled WGS sequence"/>
</dbReference>
<keyword evidence="1" id="KW-0812">Transmembrane</keyword>
<evidence type="ECO:0000313" key="2">
    <source>
        <dbReference type="EMBL" id="KAK3680295.1"/>
    </source>
</evidence>
<name>A0AAE0WXQ5_9PEZI</name>
<keyword evidence="1" id="KW-0472">Membrane</keyword>
<gene>
    <name evidence="2" type="ORF">LTR78_000673</name>
</gene>
<feature type="transmembrane region" description="Helical" evidence="1">
    <location>
        <begin position="87"/>
        <end position="106"/>
    </location>
</feature>
<proteinExistence type="predicted"/>
<feature type="transmembrane region" description="Helical" evidence="1">
    <location>
        <begin position="12"/>
        <end position="36"/>
    </location>
</feature>
<reference evidence="2" key="1">
    <citation type="submission" date="2023-07" db="EMBL/GenBank/DDBJ databases">
        <title>Black Yeasts Isolated from many extreme environments.</title>
        <authorList>
            <person name="Coleine C."/>
            <person name="Stajich J.E."/>
            <person name="Selbmann L."/>
        </authorList>
    </citation>
    <scope>NUCLEOTIDE SEQUENCE</scope>
    <source>
        <strain evidence="2">CCFEE 5485</strain>
    </source>
</reference>
<feature type="transmembrane region" description="Helical" evidence="1">
    <location>
        <begin position="118"/>
        <end position="140"/>
    </location>
</feature>
<sequence length="178" mass="19762">MRRADLCLRFAWIIQFCVAISTTFVYTIAAILILFFNGINTFSLAYAFVTDVSIASAAGTVTWTIVCQFRHAKNHAATRQYEIRKSSLATFVWIWLMFDAVFGPLSRLGDGRYQRKRIASAVSLLLVPCTIFYPSSYHALRNRVDGARHAAPAYLESSGAETVAMSEAESASKTAELT</sequence>
<keyword evidence="3" id="KW-1185">Reference proteome</keyword>
<organism evidence="2 3">
    <name type="scientific">Recurvomyces mirabilis</name>
    <dbReference type="NCBI Taxonomy" id="574656"/>
    <lineage>
        <taxon>Eukaryota</taxon>
        <taxon>Fungi</taxon>
        <taxon>Dikarya</taxon>
        <taxon>Ascomycota</taxon>
        <taxon>Pezizomycotina</taxon>
        <taxon>Dothideomycetes</taxon>
        <taxon>Dothideomycetidae</taxon>
        <taxon>Mycosphaerellales</taxon>
        <taxon>Teratosphaeriaceae</taxon>
        <taxon>Recurvomyces</taxon>
    </lineage>
</organism>
<keyword evidence="1" id="KW-1133">Transmembrane helix</keyword>